<dbReference type="InterPro" id="IPR006212">
    <property type="entry name" value="Furin_repeat"/>
</dbReference>
<keyword evidence="7" id="KW-0732">Signal</keyword>
<feature type="transmembrane region" description="Helical" evidence="6">
    <location>
        <begin position="318"/>
        <end position="334"/>
    </location>
</feature>
<name>A0A8D8Y7R4_9HEMI</name>
<evidence type="ECO:0000259" key="8">
    <source>
        <dbReference type="PROSITE" id="PS50026"/>
    </source>
</evidence>
<evidence type="ECO:0000256" key="2">
    <source>
        <dbReference type="ARBA" id="ARBA00022536"/>
    </source>
</evidence>
<evidence type="ECO:0000256" key="6">
    <source>
        <dbReference type="SAM" id="Phobius"/>
    </source>
</evidence>
<dbReference type="GO" id="GO:0005509">
    <property type="term" value="F:calcium ion binding"/>
    <property type="evidence" value="ECO:0007669"/>
    <property type="project" value="InterPro"/>
</dbReference>
<dbReference type="InterPro" id="IPR001881">
    <property type="entry name" value="EGF-like_Ca-bd_dom"/>
</dbReference>
<dbReference type="EMBL" id="HBUF01273492">
    <property type="protein sequence ID" value="CAG6685813.1"/>
    <property type="molecule type" value="Transcribed_RNA"/>
</dbReference>
<feature type="chain" id="PRO_5033672112" evidence="7">
    <location>
        <begin position="22"/>
        <end position="381"/>
    </location>
</feature>
<dbReference type="SMART" id="SM00261">
    <property type="entry name" value="FU"/>
    <property type="match status" value="2"/>
</dbReference>
<keyword evidence="3" id="KW-0106">Calcium</keyword>
<dbReference type="GO" id="GO:0048513">
    <property type="term" value="P:animal organ development"/>
    <property type="evidence" value="ECO:0007669"/>
    <property type="project" value="UniProtKB-ARBA"/>
</dbReference>
<dbReference type="AlphaFoldDB" id="A0A8D8Y7R4"/>
<evidence type="ECO:0000256" key="5">
    <source>
        <dbReference type="PROSITE-ProRule" id="PRU00076"/>
    </source>
</evidence>
<dbReference type="EMBL" id="HBUF01273493">
    <property type="protein sequence ID" value="CAG6685816.1"/>
    <property type="molecule type" value="Transcribed_RNA"/>
</dbReference>
<keyword evidence="6" id="KW-1133">Transmembrane helix</keyword>
<dbReference type="InterPro" id="IPR021852">
    <property type="entry name" value="DUF3456"/>
</dbReference>
<proteinExistence type="inferred from homology"/>
<keyword evidence="6" id="KW-0472">Membrane</keyword>
<keyword evidence="4 5" id="KW-1015">Disulfide bond</keyword>
<dbReference type="PROSITE" id="PS01187">
    <property type="entry name" value="EGF_CA"/>
    <property type="match status" value="1"/>
</dbReference>
<dbReference type="EMBL" id="HBUF01366528">
    <property type="protein sequence ID" value="CAG6723864.1"/>
    <property type="molecule type" value="Transcribed_RNA"/>
</dbReference>
<organism evidence="9">
    <name type="scientific">Cacopsylla melanoneura</name>
    <dbReference type="NCBI Taxonomy" id="428564"/>
    <lineage>
        <taxon>Eukaryota</taxon>
        <taxon>Metazoa</taxon>
        <taxon>Ecdysozoa</taxon>
        <taxon>Arthropoda</taxon>
        <taxon>Hexapoda</taxon>
        <taxon>Insecta</taxon>
        <taxon>Pterygota</taxon>
        <taxon>Neoptera</taxon>
        <taxon>Paraneoptera</taxon>
        <taxon>Hemiptera</taxon>
        <taxon>Sternorrhyncha</taxon>
        <taxon>Psylloidea</taxon>
        <taxon>Psyllidae</taxon>
        <taxon>Psyllinae</taxon>
        <taxon>Cacopsylla</taxon>
    </lineage>
</organism>
<reference evidence="9" key="1">
    <citation type="submission" date="2021-05" db="EMBL/GenBank/DDBJ databases">
        <authorList>
            <person name="Alioto T."/>
            <person name="Alioto T."/>
            <person name="Gomez Garrido J."/>
        </authorList>
    </citation>
    <scope>NUCLEOTIDE SEQUENCE</scope>
</reference>
<comment type="caution">
    <text evidence="5">Lacks conserved residue(s) required for the propagation of feature annotation.</text>
</comment>
<feature type="transmembrane region" description="Helical" evidence="6">
    <location>
        <begin position="339"/>
        <end position="360"/>
    </location>
</feature>
<dbReference type="Pfam" id="PF11938">
    <property type="entry name" value="DUF3456"/>
    <property type="match status" value="1"/>
</dbReference>
<feature type="disulfide bond" evidence="5">
    <location>
        <begin position="183"/>
        <end position="192"/>
    </location>
</feature>
<dbReference type="EMBL" id="HBUF01053213">
    <property type="protein sequence ID" value="CAG6622728.1"/>
    <property type="molecule type" value="Transcribed_RNA"/>
</dbReference>
<dbReference type="InterPro" id="IPR000742">
    <property type="entry name" value="EGF"/>
</dbReference>
<dbReference type="InterPro" id="IPR009030">
    <property type="entry name" value="Growth_fac_rcpt_cys_sf"/>
</dbReference>
<feature type="domain" description="EGF-like" evidence="8">
    <location>
        <begin position="154"/>
        <end position="193"/>
    </location>
</feature>
<dbReference type="EMBL" id="HBUF01273495">
    <property type="protein sequence ID" value="CAG6685822.1"/>
    <property type="molecule type" value="Transcribed_RNA"/>
</dbReference>
<sequence>MLVKTSLLFLTILPFLTLVHGSISADVIMQKDSKDDKFPPCKTCKLYVESFLKGIEKTAKGNFAGGDTAWEEEKQKNYARSEVRLIEIQENMCSEVSGFSDQCHNFAADIESEIEEWWFKVQHSKEKDSDLFTWLCINNLKRCCPIDHYGPECKPCVGFPNVCFGNGKCKGNGTRKGNGQCSCNKEYQGELCNVCNTGYFQAYKDDKTILCSKCHSSCESECSSGGPKGCAKCKTGWASDKDIGCYDINECSQEDICETNKFCVNTEGSYRCMQCDPSCNGCDGDGPDMCQKCAQGYKLVDNICLNMHSKSTHSNENLYRYGVYLGLCVATYIISQKNLFLASFLGVLVAIYMGVSEYILNDKSAAFDPPAILTKNLFGKS</sequence>
<dbReference type="CDD" id="cd00064">
    <property type="entry name" value="FU"/>
    <property type="match status" value="1"/>
</dbReference>
<dbReference type="InterPro" id="IPR018097">
    <property type="entry name" value="EGF_Ca-bd_CS"/>
</dbReference>
<dbReference type="InterPro" id="IPR002049">
    <property type="entry name" value="LE_dom"/>
</dbReference>
<keyword evidence="6" id="KW-0812">Transmembrane</keyword>
<dbReference type="EMBL" id="HBUF01053210">
    <property type="protein sequence ID" value="CAG6622722.1"/>
    <property type="molecule type" value="Transcribed_RNA"/>
</dbReference>
<protein>
    <submittedName>
        <fullName evidence="9">Cysteine-rich with EGF-like domain protein 2</fullName>
    </submittedName>
</protein>
<dbReference type="Gene3D" id="2.10.220.10">
    <property type="entry name" value="Hormone Receptor, Insulin-like Growth Factor Receptor 1, Chain A, domain 2"/>
    <property type="match status" value="1"/>
</dbReference>
<dbReference type="SMART" id="SM00179">
    <property type="entry name" value="EGF_CA"/>
    <property type="match status" value="1"/>
</dbReference>
<keyword evidence="2 5" id="KW-0245">EGF-like domain</keyword>
<comment type="similarity">
    <text evidence="1">Belongs to the CRELD family.</text>
</comment>
<evidence type="ECO:0000256" key="3">
    <source>
        <dbReference type="ARBA" id="ARBA00022837"/>
    </source>
</evidence>
<evidence type="ECO:0000256" key="4">
    <source>
        <dbReference type="ARBA" id="ARBA00023157"/>
    </source>
</evidence>
<dbReference type="SUPFAM" id="SSF57184">
    <property type="entry name" value="Growth factor receptor domain"/>
    <property type="match status" value="1"/>
</dbReference>
<dbReference type="EMBL" id="HBUF01623730">
    <property type="protein sequence ID" value="CAG6781596.1"/>
    <property type="molecule type" value="Transcribed_RNA"/>
</dbReference>
<dbReference type="CDD" id="cd00054">
    <property type="entry name" value="EGF_CA"/>
    <property type="match status" value="1"/>
</dbReference>
<accession>A0A8D8Y7R4</accession>
<dbReference type="GO" id="GO:0048731">
    <property type="term" value="P:system development"/>
    <property type="evidence" value="ECO:0007669"/>
    <property type="project" value="UniProtKB-ARBA"/>
</dbReference>
<dbReference type="EMBL" id="HBUF01053212">
    <property type="protein sequence ID" value="CAG6622726.1"/>
    <property type="molecule type" value="Transcribed_RNA"/>
</dbReference>
<dbReference type="EMBL" id="HBUF01366530">
    <property type="protein sequence ID" value="CAG6723868.1"/>
    <property type="molecule type" value="Transcribed_RNA"/>
</dbReference>
<evidence type="ECO:0000256" key="7">
    <source>
        <dbReference type="SAM" id="SignalP"/>
    </source>
</evidence>
<evidence type="ECO:0000313" key="9">
    <source>
        <dbReference type="EMBL" id="CAG6723868.1"/>
    </source>
</evidence>
<evidence type="ECO:0000256" key="1">
    <source>
        <dbReference type="ARBA" id="ARBA00005897"/>
    </source>
</evidence>
<dbReference type="PROSITE" id="PS50026">
    <property type="entry name" value="EGF_3"/>
    <property type="match status" value="1"/>
</dbReference>
<feature type="signal peptide" evidence="7">
    <location>
        <begin position="1"/>
        <end position="21"/>
    </location>
</feature>
<dbReference type="PROSITE" id="PS01248">
    <property type="entry name" value="EGF_LAM_1"/>
    <property type="match status" value="1"/>
</dbReference>
<dbReference type="EMBL" id="HBUF01623731">
    <property type="protein sequence ID" value="CAG6781598.1"/>
    <property type="molecule type" value="Transcribed_RNA"/>
</dbReference>
<dbReference type="PROSITE" id="PS00022">
    <property type="entry name" value="EGF_1"/>
    <property type="match status" value="1"/>
</dbReference>